<comment type="caution">
    <text evidence="4">The sequence shown here is derived from an EMBL/GenBank/DDBJ whole genome shotgun (WGS) entry which is preliminary data.</text>
</comment>
<evidence type="ECO:0000313" key="4">
    <source>
        <dbReference type="EMBL" id="TBW22203.1"/>
    </source>
</evidence>
<feature type="disulfide bond" evidence="2">
    <location>
        <begin position="203"/>
        <end position="212"/>
    </location>
</feature>
<dbReference type="Gene3D" id="3.40.50.1110">
    <property type="entry name" value="SGNH hydrolase"/>
    <property type="match status" value="1"/>
</dbReference>
<gene>
    <name evidence="4" type="ORF">EZJ44_05120</name>
</gene>
<evidence type="ECO:0000256" key="1">
    <source>
        <dbReference type="PIRSR" id="PIRSR637460-1"/>
    </source>
</evidence>
<feature type="active site" evidence="1">
    <location>
        <position position="346"/>
    </location>
</feature>
<accession>A0A4Q9V0L7</accession>
<dbReference type="Proteomes" id="UP000293036">
    <property type="component" value="Unassembled WGS sequence"/>
</dbReference>
<keyword evidence="2" id="KW-1015">Disulfide bond</keyword>
<keyword evidence="4" id="KW-0378">Hydrolase</keyword>
<sequence length="385" mass="42137">MLFVKKRRNFLAIIAAFSLFAVATSPLTAQGDDSPTNPQKLNFVQLGDSYSSGNGANSYYELNCHRSLENYGNKTASTLAASYRNVACGNAVGANLIDTPQHLGKISFVTRGYNIPTSAYPDQAAEWLNRVKAENLCGPVPLDNGFWEYRMVAPAPAGNLFTATLECHLYNDVQIKAVTPDTDAVFLTIGGNDANFVGIVLHCFVMRNANTCKTRLDAGRNVATTTGPALLQKVLQAIDERSHGHAHVYLLNYPDLLNTDFYTLPEGPAGWYNVGNELRSLQKEYDGVETAALEAMNASTDSQRFHFVDVKKAFLGHGLNPYIFADQSNSWIVPPLSNFSMSSYMHPNQTGWNVEAGVLTQHVQQDFDTGKAPSLDLDDAILIGR</sequence>
<evidence type="ECO:0000256" key="2">
    <source>
        <dbReference type="PIRSR" id="PIRSR637460-2"/>
    </source>
</evidence>
<protein>
    <submittedName>
        <fullName evidence="4">SGNH/GDSL hydrolase family protein</fullName>
    </submittedName>
</protein>
<dbReference type="PANTHER" id="PTHR37981:SF1">
    <property type="entry name" value="SGNH HYDROLASE-TYPE ESTERASE DOMAIN-CONTAINING PROTEIN"/>
    <property type="match status" value="1"/>
</dbReference>
<dbReference type="InterPro" id="IPR037460">
    <property type="entry name" value="SEST-like"/>
</dbReference>
<dbReference type="SUPFAM" id="SSF52266">
    <property type="entry name" value="SGNH hydrolase"/>
    <property type="match status" value="1"/>
</dbReference>
<evidence type="ECO:0000313" key="5">
    <source>
        <dbReference type="Proteomes" id="UP000293036"/>
    </source>
</evidence>
<dbReference type="PANTHER" id="PTHR37981">
    <property type="entry name" value="LIPASE 2"/>
    <property type="match status" value="1"/>
</dbReference>
<dbReference type="OrthoDB" id="5503950at2"/>
<keyword evidence="5" id="KW-1185">Reference proteome</keyword>
<proteinExistence type="predicted"/>
<dbReference type="EMBL" id="SJDT01000003">
    <property type="protein sequence ID" value="TBW22203.1"/>
    <property type="molecule type" value="Genomic_DNA"/>
</dbReference>
<dbReference type="GO" id="GO:0016788">
    <property type="term" value="F:hydrolase activity, acting on ester bonds"/>
    <property type="evidence" value="ECO:0007669"/>
    <property type="project" value="InterPro"/>
</dbReference>
<dbReference type="GO" id="GO:0006629">
    <property type="term" value="P:lipid metabolic process"/>
    <property type="evidence" value="ECO:0007669"/>
    <property type="project" value="TreeGrafter"/>
</dbReference>
<dbReference type="InterPro" id="IPR036514">
    <property type="entry name" value="SGNH_hydro_sf"/>
</dbReference>
<name>A0A4Q9V0L7_9ACTO</name>
<evidence type="ECO:0000256" key="3">
    <source>
        <dbReference type="SAM" id="SignalP"/>
    </source>
</evidence>
<feature type="chain" id="PRO_5038556843" evidence="3">
    <location>
        <begin position="30"/>
        <end position="385"/>
    </location>
</feature>
<keyword evidence="3" id="KW-0732">Signal</keyword>
<organism evidence="4 5">
    <name type="scientific">Arcanobacterium bovis</name>
    <dbReference type="NCBI Taxonomy" id="2529275"/>
    <lineage>
        <taxon>Bacteria</taxon>
        <taxon>Bacillati</taxon>
        <taxon>Actinomycetota</taxon>
        <taxon>Actinomycetes</taxon>
        <taxon>Actinomycetales</taxon>
        <taxon>Actinomycetaceae</taxon>
        <taxon>Arcanobacterium</taxon>
    </lineage>
</organism>
<feature type="signal peptide" evidence="3">
    <location>
        <begin position="1"/>
        <end position="29"/>
    </location>
</feature>
<feature type="disulfide bond" evidence="2">
    <location>
        <begin position="64"/>
        <end position="88"/>
    </location>
</feature>
<dbReference type="AlphaFoldDB" id="A0A4Q9V0L7"/>
<feature type="active site" description="Nucleophile" evidence="1">
    <location>
        <position position="49"/>
    </location>
</feature>
<reference evidence="4 5" key="1">
    <citation type="submission" date="2019-02" db="EMBL/GenBank/DDBJ databases">
        <title>Arcanobacterium bovis sp. nov., isolated from the milk of a cow with mastitis.</title>
        <authorList>
            <person name="Sammra O."/>
            <person name="Foster G."/>
            <person name="Hassan A."/>
            <person name="Alssahen M."/>
            <person name="Laemmler C."/>
            <person name="Borowiak M."/>
            <person name="Malorny B."/>
            <person name="Abdulmawjood A."/>
        </authorList>
    </citation>
    <scope>NUCLEOTIDE SEQUENCE [LARGE SCALE GENOMIC DNA]</scope>
    <source>
        <strain evidence="4 5">C605018/01/1</strain>
    </source>
</reference>